<dbReference type="PANTHER" id="PTHR13847">
    <property type="entry name" value="SARCOSINE DEHYDROGENASE-RELATED"/>
    <property type="match status" value="1"/>
</dbReference>
<evidence type="ECO:0000313" key="3">
    <source>
        <dbReference type="Proteomes" id="UP000015453"/>
    </source>
</evidence>
<dbReference type="InterPro" id="IPR006076">
    <property type="entry name" value="FAD-dep_OxRdtase"/>
</dbReference>
<dbReference type="GO" id="GO:0005737">
    <property type="term" value="C:cytoplasm"/>
    <property type="evidence" value="ECO:0007669"/>
    <property type="project" value="TreeGrafter"/>
</dbReference>
<name>S8EKN3_9LAMI</name>
<dbReference type="OrthoDB" id="547145at2759"/>
<dbReference type="SUPFAM" id="SSF51971">
    <property type="entry name" value="Nucleotide-binding domain"/>
    <property type="match status" value="1"/>
</dbReference>
<sequence length="95" mass="10119">YAVLGAGFAGLSVAWNLLQLSFKESDVCVDIYDEVGIGGGASGVAGGLLHPYTPKAKIQWHGAECWKESLNLLNIAEAALLKESQSSSSIIRRRN</sequence>
<feature type="non-terminal residue" evidence="2">
    <location>
        <position position="1"/>
    </location>
</feature>
<comment type="caution">
    <text evidence="2">The sequence shown here is derived from an EMBL/GenBank/DDBJ whole genome shotgun (WGS) entry which is preliminary data.</text>
</comment>
<keyword evidence="3" id="KW-1185">Reference proteome</keyword>
<gene>
    <name evidence="2" type="ORF">M569_01580</name>
</gene>
<protein>
    <recommendedName>
        <fullName evidence="1">FAD dependent oxidoreductase domain-containing protein</fullName>
    </recommendedName>
</protein>
<dbReference type="PANTHER" id="PTHR13847:SF261">
    <property type="entry name" value="FAD-DEPENDENT OXIDOREDUCTASE FAMILY PROTEIN"/>
    <property type="match status" value="1"/>
</dbReference>
<dbReference type="Gene3D" id="3.50.50.60">
    <property type="entry name" value="FAD/NAD(P)-binding domain"/>
    <property type="match status" value="1"/>
</dbReference>
<dbReference type="InterPro" id="IPR036188">
    <property type="entry name" value="FAD/NAD-bd_sf"/>
</dbReference>
<reference evidence="2 3" key="1">
    <citation type="journal article" date="2013" name="BMC Genomics">
        <title>The miniature genome of a carnivorous plant Genlisea aurea contains a low number of genes and short non-coding sequences.</title>
        <authorList>
            <person name="Leushkin E.V."/>
            <person name="Sutormin R.A."/>
            <person name="Nabieva E.R."/>
            <person name="Penin A.A."/>
            <person name="Kondrashov A.S."/>
            <person name="Logacheva M.D."/>
        </authorList>
    </citation>
    <scope>NUCLEOTIDE SEQUENCE [LARGE SCALE GENOMIC DNA]</scope>
</reference>
<dbReference type="Proteomes" id="UP000015453">
    <property type="component" value="Unassembled WGS sequence"/>
</dbReference>
<feature type="domain" description="FAD dependent oxidoreductase" evidence="1">
    <location>
        <begin position="2"/>
        <end position="70"/>
    </location>
</feature>
<proteinExistence type="predicted"/>
<evidence type="ECO:0000313" key="2">
    <source>
        <dbReference type="EMBL" id="EPS73177.1"/>
    </source>
</evidence>
<dbReference type="AlphaFoldDB" id="S8EKN3"/>
<accession>S8EKN3</accession>
<organism evidence="2 3">
    <name type="scientific">Genlisea aurea</name>
    <dbReference type="NCBI Taxonomy" id="192259"/>
    <lineage>
        <taxon>Eukaryota</taxon>
        <taxon>Viridiplantae</taxon>
        <taxon>Streptophyta</taxon>
        <taxon>Embryophyta</taxon>
        <taxon>Tracheophyta</taxon>
        <taxon>Spermatophyta</taxon>
        <taxon>Magnoliopsida</taxon>
        <taxon>eudicotyledons</taxon>
        <taxon>Gunneridae</taxon>
        <taxon>Pentapetalae</taxon>
        <taxon>asterids</taxon>
        <taxon>lamiids</taxon>
        <taxon>Lamiales</taxon>
        <taxon>Lentibulariaceae</taxon>
        <taxon>Genlisea</taxon>
    </lineage>
</organism>
<dbReference type="Pfam" id="PF01266">
    <property type="entry name" value="DAO"/>
    <property type="match status" value="1"/>
</dbReference>
<evidence type="ECO:0000259" key="1">
    <source>
        <dbReference type="Pfam" id="PF01266"/>
    </source>
</evidence>
<dbReference type="EMBL" id="AUSU01000534">
    <property type="protein sequence ID" value="EPS73177.1"/>
    <property type="molecule type" value="Genomic_DNA"/>
</dbReference>